<evidence type="ECO:0000256" key="3">
    <source>
        <dbReference type="ARBA" id="ARBA00023125"/>
    </source>
</evidence>
<dbReference type="InterPro" id="IPR013325">
    <property type="entry name" value="RNA_pol_sigma_r2"/>
</dbReference>
<evidence type="ECO:0000256" key="2">
    <source>
        <dbReference type="ARBA" id="ARBA00023082"/>
    </source>
</evidence>
<dbReference type="InterPro" id="IPR036388">
    <property type="entry name" value="WH-like_DNA-bd_sf"/>
</dbReference>
<proteinExistence type="predicted"/>
<dbReference type="KEGG" id="fne:FSDG_01256"/>
<evidence type="ECO:0000259" key="5">
    <source>
        <dbReference type="Pfam" id="PF04542"/>
    </source>
</evidence>
<sequence>MESKEVLELIREAKKGNNEATEKLIERYLNTIRKINHKWGNTDDGFQEGILGIYQAIKTYDENYNTKFMTHLYFYVEAKIRKYIDKERYRVPQYVIESIKKGEQERVYFSELENFEIEDANINNENLENKVLIEKVLNYCTDQEKTVINYLFFEGYTGEEVAQKLGISRQWVHTIKHRAFEKIRNNINFVINKKNEYNKK</sequence>
<dbReference type="GO" id="GO:0003677">
    <property type="term" value="F:DNA binding"/>
    <property type="evidence" value="ECO:0007669"/>
    <property type="project" value="UniProtKB-KW"/>
</dbReference>
<dbReference type="NCBIfam" id="TIGR02937">
    <property type="entry name" value="sigma70-ECF"/>
    <property type="match status" value="1"/>
</dbReference>
<keyword evidence="4" id="KW-0804">Transcription</keyword>
<dbReference type="HOGENOM" id="CLU_1358793_0_0_0"/>
<feature type="domain" description="RNA polymerase sigma-70 region 2" evidence="5">
    <location>
        <begin position="29"/>
        <end position="88"/>
    </location>
</feature>
<dbReference type="SUPFAM" id="SSF88659">
    <property type="entry name" value="Sigma3 and sigma4 domains of RNA polymerase sigma factors"/>
    <property type="match status" value="1"/>
</dbReference>
<organism evidence="7">
    <name type="scientific">Fusobacterium animalis 7_1</name>
    <dbReference type="NCBI Taxonomy" id="457405"/>
    <lineage>
        <taxon>Bacteria</taxon>
        <taxon>Fusobacteriati</taxon>
        <taxon>Fusobacteriota</taxon>
        <taxon>Fusobacteriia</taxon>
        <taxon>Fusobacteriales</taxon>
        <taxon>Fusobacteriaceae</taxon>
        <taxon>Fusobacterium</taxon>
    </lineage>
</organism>
<accession>A0A140PVP7</accession>
<evidence type="ECO:0000259" key="6">
    <source>
        <dbReference type="Pfam" id="PF04545"/>
    </source>
</evidence>
<dbReference type="Pfam" id="PF04545">
    <property type="entry name" value="Sigma70_r4"/>
    <property type="match status" value="1"/>
</dbReference>
<keyword evidence="3" id="KW-0238">DNA-binding</keyword>
<dbReference type="InterPro" id="IPR007630">
    <property type="entry name" value="RNA_pol_sigma70_r4"/>
</dbReference>
<reference evidence="7 8" key="1">
    <citation type="submission" date="2013-11" db="EMBL/GenBank/DDBJ databases">
        <title>The Genome Sequence of Fusobacterium sp. 7_1.</title>
        <authorList>
            <consortium name="The Broad Institute Genome Sequencing Platform"/>
            <person name="Earl A."/>
            <person name="Ward D."/>
            <person name="Feldgarden M."/>
            <person name="Gevers D."/>
            <person name="Strauss J."/>
            <person name="Ambrose C.E."/>
            <person name="Allen-Vercoe E."/>
            <person name="Walker B."/>
            <person name="Young S.K."/>
            <person name="Zeng Q."/>
            <person name="Gargeya S."/>
            <person name="Fitzgerald M."/>
            <person name="Haas B."/>
            <person name="Abouelleil A."/>
            <person name="Alvarado L."/>
            <person name="Arachchi H.M."/>
            <person name="Berlin A.M."/>
            <person name="Chapman S.B."/>
            <person name="Goldberg J."/>
            <person name="Griggs A."/>
            <person name="Gujja S."/>
            <person name="Hansen M."/>
            <person name="Howarth C."/>
            <person name="Imamovic A."/>
            <person name="Larimer J."/>
            <person name="McCowen C."/>
            <person name="Montmayeur A."/>
            <person name="Murphy C."/>
            <person name="Neiman D."/>
            <person name="Pearson M."/>
            <person name="Priest M."/>
            <person name="Roberts A."/>
            <person name="Saif S."/>
            <person name="Shea T."/>
            <person name="Sisk P."/>
            <person name="Sykes S."/>
            <person name="Wortman J."/>
            <person name="Nusbaum C."/>
            <person name="Birren B."/>
        </authorList>
    </citation>
    <scope>NUCLEOTIDE SEQUENCE [LARGE SCALE GENOMIC DNA]</scope>
    <source>
        <strain evidence="7 8">7_1</strain>
    </source>
</reference>
<dbReference type="CDD" id="cd06171">
    <property type="entry name" value="Sigma70_r4"/>
    <property type="match status" value="1"/>
</dbReference>
<evidence type="ECO:0000313" key="7">
    <source>
        <dbReference type="EMBL" id="EEO42697.1"/>
    </source>
</evidence>
<dbReference type="InterPro" id="IPR014284">
    <property type="entry name" value="RNA_pol_sigma-70_dom"/>
</dbReference>
<gene>
    <name evidence="7" type="ORF">FSDG_01256</name>
</gene>
<dbReference type="PANTHER" id="PTHR30385">
    <property type="entry name" value="SIGMA FACTOR F FLAGELLAR"/>
    <property type="match status" value="1"/>
</dbReference>
<dbReference type="InterPro" id="IPR000943">
    <property type="entry name" value="RNA_pol_sigma70"/>
</dbReference>
<protein>
    <submittedName>
        <fullName evidence="7">Sigma-70 family RNA polymerase sigma factor</fullName>
    </submittedName>
</protein>
<dbReference type="Gene3D" id="1.10.10.10">
    <property type="entry name" value="Winged helix-like DNA-binding domain superfamily/Winged helix DNA-binding domain"/>
    <property type="match status" value="1"/>
</dbReference>
<dbReference type="AlphaFoldDB" id="A0A140PVP7"/>
<dbReference type="Proteomes" id="UP000002799">
    <property type="component" value="Chromosome"/>
</dbReference>
<feature type="domain" description="RNA polymerase sigma-70 region 4" evidence="6">
    <location>
        <begin position="141"/>
        <end position="185"/>
    </location>
</feature>
<evidence type="ECO:0000313" key="8">
    <source>
        <dbReference type="Proteomes" id="UP000002799"/>
    </source>
</evidence>
<keyword evidence="2" id="KW-0731">Sigma factor</keyword>
<dbReference type="Gene3D" id="1.20.120.1810">
    <property type="match status" value="1"/>
</dbReference>
<dbReference type="InterPro" id="IPR007627">
    <property type="entry name" value="RNA_pol_sigma70_r2"/>
</dbReference>
<dbReference type="SUPFAM" id="SSF88946">
    <property type="entry name" value="Sigma2 domain of RNA polymerase sigma factors"/>
    <property type="match status" value="1"/>
</dbReference>
<evidence type="ECO:0000256" key="1">
    <source>
        <dbReference type="ARBA" id="ARBA00023015"/>
    </source>
</evidence>
<dbReference type="GeneID" id="79810360"/>
<dbReference type="Pfam" id="PF04542">
    <property type="entry name" value="Sigma70_r2"/>
    <property type="match status" value="1"/>
</dbReference>
<dbReference type="GO" id="GO:0006352">
    <property type="term" value="P:DNA-templated transcription initiation"/>
    <property type="evidence" value="ECO:0007669"/>
    <property type="project" value="InterPro"/>
</dbReference>
<dbReference type="PRINTS" id="PR00046">
    <property type="entry name" value="SIGMA70FCT"/>
</dbReference>
<dbReference type="InterPro" id="IPR013324">
    <property type="entry name" value="RNA_pol_sigma_r3/r4-like"/>
</dbReference>
<dbReference type="EMBL" id="CP007062">
    <property type="protein sequence ID" value="EEO42697.1"/>
    <property type="molecule type" value="Genomic_DNA"/>
</dbReference>
<keyword evidence="1" id="KW-0805">Transcription regulation</keyword>
<dbReference type="eggNOG" id="COG1191">
    <property type="taxonomic scope" value="Bacteria"/>
</dbReference>
<name>A0A140PVP7_9FUSO</name>
<evidence type="ECO:0000256" key="4">
    <source>
        <dbReference type="ARBA" id="ARBA00023163"/>
    </source>
</evidence>
<dbReference type="RefSeq" id="WP_008701438.1">
    <property type="nucleotide sequence ID" value="NZ_AKBT01000001.1"/>
</dbReference>
<dbReference type="GO" id="GO:0016987">
    <property type="term" value="F:sigma factor activity"/>
    <property type="evidence" value="ECO:0007669"/>
    <property type="project" value="UniProtKB-KW"/>
</dbReference>